<gene>
    <name evidence="3" type="ORF">Bpfe_005739</name>
</gene>
<keyword evidence="2" id="KW-0812">Transmembrane</keyword>
<evidence type="ECO:0000313" key="3">
    <source>
        <dbReference type="EMBL" id="KAK0064650.1"/>
    </source>
</evidence>
<keyword evidence="4" id="KW-1185">Reference proteome</keyword>
<dbReference type="AlphaFoldDB" id="A0AAD8C368"/>
<evidence type="ECO:0000256" key="2">
    <source>
        <dbReference type="SAM" id="Phobius"/>
    </source>
</evidence>
<reference evidence="3" key="1">
    <citation type="journal article" date="2023" name="PLoS Negl. Trop. Dis.">
        <title>A genome sequence for Biomphalaria pfeifferi, the major vector snail for the human-infecting parasite Schistosoma mansoni.</title>
        <authorList>
            <person name="Bu L."/>
            <person name="Lu L."/>
            <person name="Laidemitt M.R."/>
            <person name="Zhang S.M."/>
            <person name="Mutuku M."/>
            <person name="Mkoji G."/>
            <person name="Steinauer M."/>
            <person name="Loker E.S."/>
        </authorList>
    </citation>
    <scope>NUCLEOTIDE SEQUENCE</scope>
    <source>
        <strain evidence="3">KasaAsao</strain>
    </source>
</reference>
<sequence length="107" mass="12285">MTRYTPVHYLLLGLSGLLMFSLFVALVYLVFREKQKGKLARKQYLRSLLQKRRKAISGRPRGPEISFSDESTTEWRNTSPPLTPRHDTETQSSGLEDVTDNQMTLPS</sequence>
<feature type="transmembrane region" description="Helical" evidence="2">
    <location>
        <begin position="6"/>
        <end position="31"/>
    </location>
</feature>
<dbReference type="EMBL" id="JASAOG010000016">
    <property type="protein sequence ID" value="KAK0064650.1"/>
    <property type="molecule type" value="Genomic_DNA"/>
</dbReference>
<name>A0AAD8C368_BIOPF</name>
<proteinExistence type="predicted"/>
<keyword evidence="2" id="KW-0472">Membrane</keyword>
<organism evidence="3 4">
    <name type="scientific">Biomphalaria pfeifferi</name>
    <name type="common">Bloodfluke planorb</name>
    <name type="synonym">Freshwater snail</name>
    <dbReference type="NCBI Taxonomy" id="112525"/>
    <lineage>
        <taxon>Eukaryota</taxon>
        <taxon>Metazoa</taxon>
        <taxon>Spiralia</taxon>
        <taxon>Lophotrochozoa</taxon>
        <taxon>Mollusca</taxon>
        <taxon>Gastropoda</taxon>
        <taxon>Heterobranchia</taxon>
        <taxon>Euthyneura</taxon>
        <taxon>Panpulmonata</taxon>
        <taxon>Hygrophila</taxon>
        <taxon>Lymnaeoidea</taxon>
        <taxon>Planorbidae</taxon>
        <taxon>Biomphalaria</taxon>
    </lineage>
</organism>
<reference evidence="3" key="2">
    <citation type="submission" date="2023-04" db="EMBL/GenBank/DDBJ databases">
        <authorList>
            <person name="Bu L."/>
            <person name="Lu L."/>
            <person name="Laidemitt M.R."/>
            <person name="Zhang S.M."/>
            <person name="Mutuku M."/>
            <person name="Mkoji G."/>
            <person name="Steinauer M."/>
            <person name="Loker E.S."/>
        </authorList>
    </citation>
    <scope>NUCLEOTIDE SEQUENCE</scope>
    <source>
        <strain evidence="3">KasaAsao</strain>
        <tissue evidence="3">Whole Snail</tissue>
    </source>
</reference>
<accession>A0AAD8C368</accession>
<evidence type="ECO:0000313" key="4">
    <source>
        <dbReference type="Proteomes" id="UP001233172"/>
    </source>
</evidence>
<keyword evidence="2" id="KW-1133">Transmembrane helix</keyword>
<feature type="region of interest" description="Disordered" evidence="1">
    <location>
        <begin position="54"/>
        <end position="107"/>
    </location>
</feature>
<protein>
    <submittedName>
        <fullName evidence="3">Uncharacterized protein</fullName>
    </submittedName>
</protein>
<feature type="compositionally biased region" description="Polar residues" evidence="1">
    <location>
        <begin position="68"/>
        <end position="80"/>
    </location>
</feature>
<comment type="caution">
    <text evidence="3">The sequence shown here is derived from an EMBL/GenBank/DDBJ whole genome shotgun (WGS) entry which is preliminary data.</text>
</comment>
<evidence type="ECO:0000256" key="1">
    <source>
        <dbReference type="SAM" id="MobiDB-lite"/>
    </source>
</evidence>
<dbReference type="Proteomes" id="UP001233172">
    <property type="component" value="Unassembled WGS sequence"/>
</dbReference>
<feature type="compositionally biased region" description="Polar residues" evidence="1">
    <location>
        <begin position="90"/>
        <end position="107"/>
    </location>
</feature>